<feature type="binding site" evidence="4">
    <location>
        <position position="137"/>
    </location>
    <ligand>
        <name>3'-phosphoadenylyl sulfate</name>
        <dbReference type="ChEBI" id="CHEBI:58339"/>
    </ligand>
</feature>
<evidence type="ECO:0000256" key="1">
    <source>
        <dbReference type="ARBA" id="ARBA00022679"/>
    </source>
</evidence>
<feature type="chain" id="PRO_5032603827" description="Sulfotransferase" evidence="6">
    <location>
        <begin position="22"/>
        <end position="369"/>
    </location>
</feature>
<dbReference type="EMBL" id="JAEHOE010000050">
    <property type="protein sequence ID" value="KAG2491714.1"/>
    <property type="molecule type" value="Genomic_DNA"/>
</dbReference>
<dbReference type="PANTHER" id="PTHR10605">
    <property type="entry name" value="HEPARAN SULFATE SULFOTRANSFERASE"/>
    <property type="match status" value="1"/>
</dbReference>
<evidence type="ECO:0000256" key="3">
    <source>
        <dbReference type="PIRSR" id="PIRSR637359-1"/>
    </source>
</evidence>
<sequence>MDSRWLWALLLLCLVHISVNSVDVSADSLPIIDFALVGQQKCGTSSLWHYLRKNSDIYPLAGKKETYAFCIDRAAVPRCDNLLQEYIDKTERDRASERAQGRRVYLGDFTSTHFACPCCPATLKLLNPGLKVIIMLRDPVFRAHSRFVEQVQFRTLNHTQPGQPPGFNARANTTSFAAYVDWVVGQTEACLQRARAREGALARRLTMECYMRDHVIGFSVYDSFVLNYLEHFPDKQVLVVYMEDLAAEPLRVLAQVEAHIGVPHFPYSADDVGTVFNAHGAYGWGHALNSSHPRKGGLEWASTPADSNATAVLAAVERLRRFFAPSVQRLFALADEGRITRVPQAWRAIYGKSAMLGGNPLAALLSAKG</sequence>
<feature type="domain" description="Sulfotransferase" evidence="7">
    <location>
        <begin position="33"/>
        <end position="263"/>
    </location>
</feature>
<dbReference type="Proteomes" id="UP000612055">
    <property type="component" value="Unassembled WGS sequence"/>
</dbReference>
<dbReference type="Gene3D" id="3.40.50.300">
    <property type="entry name" value="P-loop containing nucleotide triphosphate hydrolases"/>
    <property type="match status" value="1"/>
</dbReference>
<evidence type="ECO:0000259" key="7">
    <source>
        <dbReference type="Pfam" id="PF00685"/>
    </source>
</evidence>
<dbReference type="Pfam" id="PF00685">
    <property type="entry name" value="Sulfotransfer_1"/>
    <property type="match status" value="1"/>
</dbReference>
<evidence type="ECO:0000256" key="2">
    <source>
        <dbReference type="ARBA" id="ARBA00023180"/>
    </source>
</evidence>
<comment type="caution">
    <text evidence="8">The sequence shown here is derived from an EMBL/GenBank/DDBJ whole genome shotgun (WGS) entry which is preliminary data.</text>
</comment>
<dbReference type="InterPro" id="IPR027417">
    <property type="entry name" value="P-loop_NTPase"/>
</dbReference>
<evidence type="ECO:0000313" key="8">
    <source>
        <dbReference type="EMBL" id="KAG2491714.1"/>
    </source>
</evidence>
<reference evidence="8" key="1">
    <citation type="journal article" date="2020" name="bioRxiv">
        <title>Comparative genomics of Chlamydomonas.</title>
        <authorList>
            <person name="Craig R.J."/>
            <person name="Hasan A.R."/>
            <person name="Ness R.W."/>
            <person name="Keightley P.D."/>
        </authorList>
    </citation>
    <scope>NUCLEOTIDE SEQUENCE</scope>
    <source>
        <strain evidence="8">CCAP 11/70</strain>
    </source>
</reference>
<accession>A0A835XXP3</accession>
<dbReference type="AlphaFoldDB" id="A0A835XXP3"/>
<dbReference type="SUPFAM" id="SSF52540">
    <property type="entry name" value="P-loop containing nucleoside triphosphate hydrolases"/>
    <property type="match status" value="1"/>
</dbReference>
<dbReference type="InterPro" id="IPR037359">
    <property type="entry name" value="NST/OST"/>
</dbReference>
<evidence type="ECO:0000256" key="4">
    <source>
        <dbReference type="PIRSR" id="PIRSR637359-2"/>
    </source>
</evidence>
<keyword evidence="1 5" id="KW-0808">Transferase</keyword>
<dbReference type="PANTHER" id="PTHR10605:SF56">
    <property type="entry name" value="BIFUNCTIONAL HEPARAN SULFATE N-DEACETYLASE_N-SULFOTRANSFERASE"/>
    <property type="match status" value="1"/>
</dbReference>
<evidence type="ECO:0000256" key="5">
    <source>
        <dbReference type="RuleBase" id="RU361155"/>
    </source>
</evidence>
<keyword evidence="2" id="KW-0325">Glycoprotein</keyword>
<dbReference type="GO" id="GO:0008146">
    <property type="term" value="F:sulfotransferase activity"/>
    <property type="evidence" value="ECO:0007669"/>
    <property type="project" value="InterPro"/>
</dbReference>
<proteinExistence type="inferred from homology"/>
<keyword evidence="9" id="KW-1185">Reference proteome</keyword>
<dbReference type="EC" id="2.8.2.-" evidence="5"/>
<dbReference type="InterPro" id="IPR000863">
    <property type="entry name" value="Sulfotransferase_dom"/>
</dbReference>
<name>A0A835XXP3_9CHLO</name>
<organism evidence="8 9">
    <name type="scientific">Edaphochlamys debaryana</name>
    <dbReference type="NCBI Taxonomy" id="47281"/>
    <lineage>
        <taxon>Eukaryota</taxon>
        <taxon>Viridiplantae</taxon>
        <taxon>Chlorophyta</taxon>
        <taxon>core chlorophytes</taxon>
        <taxon>Chlorophyceae</taxon>
        <taxon>CS clade</taxon>
        <taxon>Chlamydomonadales</taxon>
        <taxon>Chlamydomonadales incertae sedis</taxon>
        <taxon>Edaphochlamys</taxon>
    </lineage>
</organism>
<gene>
    <name evidence="8" type="ORF">HYH03_009877</name>
</gene>
<evidence type="ECO:0000256" key="6">
    <source>
        <dbReference type="SAM" id="SignalP"/>
    </source>
</evidence>
<feature type="binding site" evidence="4">
    <location>
        <position position="284"/>
    </location>
    <ligand>
        <name>3'-phosphoadenylyl sulfate</name>
        <dbReference type="ChEBI" id="CHEBI:58339"/>
    </ligand>
</feature>
<feature type="active site" description="For sulfotransferase activity" evidence="3">
    <location>
        <position position="41"/>
    </location>
</feature>
<keyword evidence="6" id="KW-0732">Signal</keyword>
<feature type="signal peptide" evidence="6">
    <location>
        <begin position="1"/>
        <end position="21"/>
    </location>
</feature>
<protein>
    <recommendedName>
        <fullName evidence="5">Sulfotransferase</fullName>
        <ecNumber evidence="5">2.8.2.-</ecNumber>
    </recommendedName>
</protein>
<feature type="binding site" evidence="4">
    <location>
        <position position="145"/>
    </location>
    <ligand>
        <name>3'-phosphoadenylyl sulfate</name>
        <dbReference type="ChEBI" id="CHEBI:58339"/>
    </ligand>
</feature>
<evidence type="ECO:0000313" key="9">
    <source>
        <dbReference type="Proteomes" id="UP000612055"/>
    </source>
</evidence>
<comment type="similarity">
    <text evidence="5">Belongs to the sulfotransferase 1 family.</text>
</comment>
<dbReference type="OrthoDB" id="558222at2759"/>